<name>A0A336MQV0_CULSO</name>
<dbReference type="GO" id="GO:0003341">
    <property type="term" value="P:cilium movement"/>
    <property type="evidence" value="ECO:0007669"/>
    <property type="project" value="TreeGrafter"/>
</dbReference>
<dbReference type="Pfam" id="PF03133">
    <property type="entry name" value="TTL"/>
    <property type="match status" value="1"/>
</dbReference>
<dbReference type="GO" id="GO:0060271">
    <property type="term" value="P:cilium assembly"/>
    <property type="evidence" value="ECO:0007669"/>
    <property type="project" value="TreeGrafter"/>
</dbReference>
<organism evidence="7">
    <name type="scientific">Culicoides sonorensis</name>
    <name type="common">Biting midge</name>
    <dbReference type="NCBI Taxonomy" id="179676"/>
    <lineage>
        <taxon>Eukaryota</taxon>
        <taxon>Metazoa</taxon>
        <taxon>Ecdysozoa</taxon>
        <taxon>Arthropoda</taxon>
        <taxon>Hexapoda</taxon>
        <taxon>Insecta</taxon>
        <taxon>Pterygota</taxon>
        <taxon>Neoptera</taxon>
        <taxon>Endopterygota</taxon>
        <taxon>Diptera</taxon>
        <taxon>Nematocera</taxon>
        <taxon>Chironomoidea</taxon>
        <taxon>Ceratopogonidae</taxon>
        <taxon>Ceratopogoninae</taxon>
        <taxon>Culicoides</taxon>
        <taxon>Monoculicoides</taxon>
    </lineage>
</organism>
<comment type="subcellular location">
    <subcellularLocation>
        <location evidence="1">Cytoplasm</location>
    </subcellularLocation>
</comment>
<dbReference type="InterPro" id="IPR004344">
    <property type="entry name" value="TTL/TTLL_fam"/>
</dbReference>
<keyword evidence="5" id="KW-0067">ATP-binding</keyword>
<accession>A0A336MQV0</accession>
<evidence type="ECO:0000256" key="5">
    <source>
        <dbReference type="ARBA" id="ARBA00022840"/>
    </source>
</evidence>
<reference evidence="7" key="2">
    <citation type="submission" date="2018-07" db="EMBL/GenBank/DDBJ databases">
        <authorList>
            <person name="Quirk P.G."/>
            <person name="Krulwich T.A."/>
        </authorList>
    </citation>
    <scope>NUCLEOTIDE SEQUENCE</scope>
</reference>
<dbReference type="VEuPathDB" id="VectorBase:CSON002725"/>
<evidence type="ECO:0000313" key="6">
    <source>
        <dbReference type="EMBL" id="SSX11076.1"/>
    </source>
</evidence>
<dbReference type="GO" id="GO:0005524">
    <property type="term" value="F:ATP binding"/>
    <property type="evidence" value="ECO:0007669"/>
    <property type="project" value="UniProtKB-KW"/>
</dbReference>
<sequence length="568" mass="66772">MVHVEENRCCDQSDEDENKYSRVIPNHRSSLNLFSTKSSIERNLSDKYDKYSDFVAQKITSNLICHVDNYMELETIRKALRKRGFIEANNHPWHSIVPFRTLLEKADQNNEYEKALLSFLVGKYPPDYMFITPTYDYDKYDQVRVLSMLKFNKTDGFNFGQKDGLCHIIDRINWNLDRNVPRINYPRSYDLIDGKELFEFHKDYRLTVATSIVLFMREKGTKCYSPKHGTIKLRVIDFACHGVDTRIKQEEGLISPRTGLDILEIVWGQIFQAYVDLIKNGKKIKIAKEDIPEYVEKIKCLTDEIYHYWPSRKYDGYFNIWLLKPAWTGQGHGIILSDNENDILEKVKRQKTKYVVQKYVECPMLVHDTKFDLRQYFLIMIDDTHLRCFSHWICSVKFASEKYILTDFSERIHITNSCVQQKFRNNKNEIETDLPILWSINQLIEYFGSIGQPTVWDTQIYPVIKSVILSIVEESVSSIDLKPGRFELFGNDWIITSDYKPYLLEVNRCPGLSYFSPVSKIVCGTIMEDLIKVTVDYYQNKEASTGGFELIYEMKLPDKQNDMEKVKL</sequence>
<keyword evidence="4" id="KW-0547">Nucleotide-binding</keyword>
<dbReference type="SUPFAM" id="SSF56059">
    <property type="entry name" value="Glutathione synthetase ATP-binding domain-like"/>
    <property type="match status" value="1"/>
</dbReference>
<dbReference type="AlphaFoldDB" id="A0A336MQV0"/>
<evidence type="ECO:0000256" key="2">
    <source>
        <dbReference type="ARBA" id="ARBA00022490"/>
    </source>
</evidence>
<reference evidence="6" key="1">
    <citation type="submission" date="2018-04" db="EMBL/GenBank/DDBJ databases">
        <authorList>
            <person name="Go L.Y."/>
            <person name="Mitchell J.A."/>
        </authorList>
    </citation>
    <scope>NUCLEOTIDE SEQUENCE</scope>
    <source>
        <tissue evidence="6">Whole organism</tissue>
    </source>
</reference>
<evidence type="ECO:0000256" key="3">
    <source>
        <dbReference type="ARBA" id="ARBA00022598"/>
    </source>
</evidence>
<proteinExistence type="predicted"/>
<dbReference type="GO" id="GO:0005930">
    <property type="term" value="C:axoneme"/>
    <property type="evidence" value="ECO:0007669"/>
    <property type="project" value="TreeGrafter"/>
</dbReference>
<dbReference type="GO" id="GO:0015630">
    <property type="term" value="C:microtubule cytoskeleton"/>
    <property type="evidence" value="ECO:0007669"/>
    <property type="project" value="TreeGrafter"/>
</dbReference>
<keyword evidence="3" id="KW-0436">Ligase</keyword>
<dbReference type="InterPro" id="IPR051437">
    <property type="entry name" value="TTLL_monoglycylase"/>
</dbReference>
<dbReference type="GO" id="GO:0070736">
    <property type="term" value="F:protein-glycine ligase activity, initiating"/>
    <property type="evidence" value="ECO:0007669"/>
    <property type="project" value="TreeGrafter"/>
</dbReference>
<gene>
    <name evidence="7" type="primary">CSON002725</name>
</gene>
<dbReference type="Gene3D" id="3.30.470.20">
    <property type="entry name" value="ATP-grasp fold, B domain"/>
    <property type="match status" value="1"/>
</dbReference>
<dbReference type="PANTHER" id="PTHR45870:SF2">
    <property type="entry name" value="TUBULIN MONOGLYCYLASE TTLL3"/>
    <property type="match status" value="1"/>
</dbReference>
<protein>
    <submittedName>
        <fullName evidence="7">CSON002725 protein</fullName>
    </submittedName>
</protein>
<evidence type="ECO:0000256" key="4">
    <source>
        <dbReference type="ARBA" id="ARBA00022741"/>
    </source>
</evidence>
<evidence type="ECO:0000256" key="1">
    <source>
        <dbReference type="ARBA" id="ARBA00004496"/>
    </source>
</evidence>
<keyword evidence="2" id="KW-0963">Cytoplasm</keyword>
<dbReference type="EMBL" id="UFQT01001458">
    <property type="protein sequence ID" value="SSX30647.1"/>
    <property type="molecule type" value="Genomic_DNA"/>
</dbReference>
<dbReference type="PANTHER" id="PTHR45870">
    <property type="entry name" value="TUBULIN MONOGLYCYLASE TTLL3"/>
    <property type="match status" value="1"/>
</dbReference>
<evidence type="ECO:0000313" key="7">
    <source>
        <dbReference type="EMBL" id="SSX30647.1"/>
    </source>
</evidence>
<dbReference type="PROSITE" id="PS51221">
    <property type="entry name" value="TTL"/>
    <property type="match status" value="1"/>
</dbReference>
<dbReference type="EMBL" id="UFQS01001458">
    <property type="protein sequence ID" value="SSX11076.1"/>
    <property type="molecule type" value="Genomic_DNA"/>
</dbReference>